<reference evidence="1 2" key="1">
    <citation type="journal article" date="2016" name="Genome Announc.">
        <title>Draft Genome Sequence of the Anaerobic Ammonium-Oxidizing Bacterium 'Candidatus Brocadia sp. 40'.</title>
        <authorList>
            <person name="Ali M."/>
            <person name="Haroon M.F."/>
            <person name="Narita Y."/>
            <person name="Zhang L."/>
            <person name="Rangel Shaw D."/>
            <person name="Okabe S."/>
            <person name="Saikaly P.E."/>
        </authorList>
    </citation>
    <scope>NUCLEOTIDE SEQUENCE [LARGE SCALE GENOMIC DNA]</scope>
    <source>
        <strain evidence="1 2">40</strain>
    </source>
</reference>
<sequence length="63" mass="7432">MKQIQSFLWFLRRTIFFFILALSSDTPKKFPWHRYKKDSRNQGKHPAVNNGNFAIRLAYGDGA</sequence>
<accession>A0A1V6M1B1</accession>
<proteinExistence type="predicted"/>
<protein>
    <submittedName>
        <fullName evidence="1">Uncharacterized protein</fullName>
    </submittedName>
</protein>
<dbReference type="AlphaFoldDB" id="A0A1V6M1B1"/>
<organism evidence="1 2">
    <name type="scientific">Candidatus Brocadia sapporoensis</name>
    <dbReference type="NCBI Taxonomy" id="392547"/>
    <lineage>
        <taxon>Bacteria</taxon>
        <taxon>Pseudomonadati</taxon>
        <taxon>Planctomycetota</taxon>
        <taxon>Candidatus Brocadiia</taxon>
        <taxon>Candidatus Brocadiales</taxon>
        <taxon>Candidatus Brocadiaceae</taxon>
        <taxon>Candidatus Brocadia</taxon>
    </lineage>
</organism>
<dbReference type="EMBL" id="MJUW02000054">
    <property type="protein sequence ID" value="OQD46189.1"/>
    <property type="molecule type" value="Genomic_DNA"/>
</dbReference>
<gene>
    <name evidence="1" type="ORF">BIY37_04625</name>
</gene>
<dbReference type="Proteomes" id="UP000242219">
    <property type="component" value="Unassembled WGS sequence"/>
</dbReference>
<evidence type="ECO:0000313" key="2">
    <source>
        <dbReference type="Proteomes" id="UP000242219"/>
    </source>
</evidence>
<comment type="caution">
    <text evidence="1">The sequence shown here is derived from an EMBL/GenBank/DDBJ whole genome shotgun (WGS) entry which is preliminary data.</text>
</comment>
<name>A0A1V6M1B1_9BACT</name>
<keyword evidence="2" id="KW-1185">Reference proteome</keyword>
<evidence type="ECO:0000313" key="1">
    <source>
        <dbReference type="EMBL" id="OQD46189.1"/>
    </source>
</evidence>